<keyword evidence="1" id="KW-0472">Membrane</keyword>
<reference evidence="3" key="2">
    <citation type="submission" date="2020-09" db="EMBL/GenBank/DDBJ databases">
        <authorList>
            <person name="Sun Q."/>
            <person name="Zhou Y."/>
        </authorList>
    </citation>
    <scope>NUCLEOTIDE SEQUENCE</scope>
    <source>
        <strain evidence="3">CGMCC 1.12997</strain>
    </source>
</reference>
<keyword evidence="1" id="KW-0812">Transmembrane</keyword>
<organism evidence="3 4">
    <name type="scientific">Edaphobacter dinghuensis</name>
    <dbReference type="NCBI Taxonomy" id="1560005"/>
    <lineage>
        <taxon>Bacteria</taxon>
        <taxon>Pseudomonadati</taxon>
        <taxon>Acidobacteriota</taxon>
        <taxon>Terriglobia</taxon>
        <taxon>Terriglobales</taxon>
        <taxon>Acidobacteriaceae</taxon>
        <taxon>Edaphobacter</taxon>
    </lineage>
</organism>
<dbReference type="Gene3D" id="3.40.50.1110">
    <property type="entry name" value="SGNH hydrolase"/>
    <property type="match status" value="1"/>
</dbReference>
<comment type="caution">
    <text evidence="3">The sequence shown here is derived from an EMBL/GenBank/DDBJ whole genome shotgun (WGS) entry which is preliminary data.</text>
</comment>
<dbReference type="Pfam" id="PF13472">
    <property type="entry name" value="Lipase_GDSL_2"/>
    <property type="match status" value="1"/>
</dbReference>
<dbReference type="Proteomes" id="UP000647241">
    <property type="component" value="Unassembled WGS sequence"/>
</dbReference>
<evidence type="ECO:0000313" key="4">
    <source>
        <dbReference type="Proteomes" id="UP000647241"/>
    </source>
</evidence>
<gene>
    <name evidence="3" type="ORF">GCM10011585_00330</name>
</gene>
<dbReference type="AlphaFoldDB" id="A0A917GZN5"/>
<feature type="domain" description="SGNH hydrolase-type esterase" evidence="2">
    <location>
        <begin position="56"/>
        <end position="205"/>
    </location>
</feature>
<name>A0A917GZN5_9BACT</name>
<evidence type="ECO:0000313" key="3">
    <source>
        <dbReference type="EMBL" id="GGG62857.1"/>
    </source>
</evidence>
<dbReference type="SUPFAM" id="SSF52266">
    <property type="entry name" value="SGNH hydrolase"/>
    <property type="match status" value="1"/>
</dbReference>
<dbReference type="InterPro" id="IPR013830">
    <property type="entry name" value="SGNH_hydro"/>
</dbReference>
<sequence>MVFLVTLTTQTLFDPFHCVNARNTLSKRRHLPGITGAVCAIVFTLLIPIRSIAAMKVINRGIPGQTTAEIDERTETELNSYSPDVVVLFAGMNDAVNNRKFLSPASSHAHLESVIRKCRQHGSRVVLVTVHQPDTIRLMQRHKSEAYGGHPPEQRIRELNAEILSVAAQNHLPVVDFASLLKEHGGATTEWSTDGVHLTAKGYALLAHAVFEQLRRMEDLQTVLCLGDSLTYGIGVRKLEAPENSETYPSKLSSLIATTGRSRT</sequence>
<dbReference type="EMBL" id="BMGT01000001">
    <property type="protein sequence ID" value="GGG62857.1"/>
    <property type="molecule type" value="Genomic_DNA"/>
</dbReference>
<dbReference type="InterPro" id="IPR036514">
    <property type="entry name" value="SGNH_hydro_sf"/>
</dbReference>
<accession>A0A917GZN5</accession>
<dbReference type="InterPro" id="IPR051532">
    <property type="entry name" value="Ester_Hydrolysis_Enzymes"/>
</dbReference>
<reference evidence="3" key="1">
    <citation type="journal article" date="2014" name="Int. J. Syst. Evol. Microbiol.">
        <title>Complete genome sequence of Corynebacterium casei LMG S-19264T (=DSM 44701T), isolated from a smear-ripened cheese.</title>
        <authorList>
            <consortium name="US DOE Joint Genome Institute (JGI-PGF)"/>
            <person name="Walter F."/>
            <person name="Albersmeier A."/>
            <person name="Kalinowski J."/>
            <person name="Ruckert C."/>
        </authorList>
    </citation>
    <scope>NUCLEOTIDE SEQUENCE</scope>
    <source>
        <strain evidence="3">CGMCC 1.12997</strain>
    </source>
</reference>
<evidence type="ECO:0000259" key="2">
    <source>
        <dbReference type="Pfam" id="PF13472"/>
    </source>
</evidence>
<keyword evidence="4" id="KW-1185">Reference proteome</keyword>
<dbReference type="GO" id="GO:0004622">
    <property type="term" value="F:phosphatidylcholine lysophospholipase activity"/>
    <property type="evidence" value="ECO:0007669"/>
    <property type="project" value="TreeGrafter"/>
</dbReference>
<evidence type="ECO:0000256" key="1">
    <source>
        <dbReference type="SAM" id="Phobius"/>
    </source>
</evidence>
<dbReference type="PANTHER" id="PTHR30383">
    <property type="entry name" value="THIOESTERASE 1/PROTEASE 1/LYSOPHOSPHOLIPASE L1"/>
    <property type="match status" value="1"/>
</dbReference>
<proteinExistence type="predicted"/>
<dbReference type="PANTHER" id="PTHR30383:SF5">
    <property type="entry name" value="SGNH HYDROLASE-TYPE ESTERASE DOMAIN-CONTAINING PROTEIN"/>
    <property type="match status" value="1"/>
</dbReference>
<keyword evidence="1" id="KW-1133">Transmembrane helix</keyword>
<protein>
    <recommendedName>
        <fullName evidence="2">SGNH hydrolase-type esterase domain-containing protein</fullName>
    </recommendedName>
</protein>
<feature type="transmembrane region" description="Helical" evidence="1">
    <location>
        <begin position="31"/>
        <end position="49"/>
    </location>
</feature>